<accession>A0ABY2MU72</accession>
<dbReference type="RefSeq" id="WP_135688467.1">
    <property type="nucleotide sequence ID" value="NZ_RQGI01000004.1"/>
</dbReference>
<name>A0ABY2MU72_9LEPT</name>
<evidence type="ECO:0008006" key="3">
    <source>
        <dbReference type="Google" id="ProtNLM"/>
    </source>
</evidence>
<gene>
    <name evidence="1" type="ORF">EHQ60_00395</name>
</gene>
<evidence type="ECO:0000313" key="2">
    <source>
        <dbReference type="Proteomes" id="UP000297352"/>
    </source>
</evidence>
<evidence type="ECO:0000313" key="1">
    <source>
        <dbReference type="EMBL" id="TGL75416.1"/>
    </source>
</evidence>
<organism evidence="1 2">
    <name type="scientific">Leptospira levettii</name>
    <dbReference type="NCBI Taxonomy" id="2023178"/>
    <lineage>
        <taxon>Bacteria</taxon>
        <taxon>Pseudomonadati</taxon>
        <taxon>Spirochaetota</taxon>
        <taxon>Spirochaetia</taxon>
        <taxon>Leptospirales</taxon>
        <taxon>Leptospiraceae</taxon>
        <taxon>Leptospira</taxon>
    </lineage>
</organism>
<proteinExistence type="predicted"/>
<sequence>MKKVFILIFSFLASCIQEPNPSIEKSAILFGFIYSNQEGCKFNSKNGNLDNEFCSFIKFGDCSTSRQEIINKNLKNKIISGLENIALTINQCTIDAYNEIQFIKSLSENANLYFAKKNVSPTENSYFPNLNCDGFQLVNRMTNTELTYLEDPSIYLAIFAQNNNCSLLIPLSELERVFVSNYKKGEKLIFTSRL</sequence>
<protein>
    <recommendedName>
        <fullName evidence="3">Lipoprotein</fullName>
    </recommendedName>
</protein>
<reference evidence="2" key="1">
    <citation type="journal article" date="2019" name="PLoS Negl. Trop. Dis.">
        <title>Revisiting the worldwide diversity of Leptospira species in the environment.</title>
        <authorList>
            <person name="Vincent A.T."/>
            <person name="Schiettekatte O."/>
            <person name="Bourhy P."/>
            <person name="Veyrier F.J."/>
            <person name="Picardeau M."/>
        </authorList>
    </citation>
    <scope>NUCLEOTIDE SEQUENCE [LARGE SCALE GENOMIC DNA]</scope>
    <source>
        <strain evidence="2">201702449</strain>
    </source>
</reference>
<dbReference type="Proteomes" id="UP000297352">
    <property type="component" value="Unassembled WGS sequence"/>
</dbReference>
<keyword evidence="2" id="KW-1185">Reference proteome</keyword>
<dbReference type="EMBL" id="RQGI01000004">
    <property type="protein sequence ID" value="TGL75416.1"/>
    <property type="molecule type" value="Genomic_DNA"/>
</dbReference>
<comment type="caution">
    <text evidence="1">The sequence shown here is derived from an EMBL/GenBank/DDBJ whole genome shotgun (WGS) entry which is preliminary data.</text>
</comment>
<dbReference type="PROSITE" id="PS51257">
    <property type="entry name" value="PROKAR_LIPOPROTEIN"/>
    <property type="match status" value="1"/>
</dbReference>